<reference evidence="3" key="1">
    <citation type="submission" date="2017-04" db="EMBL/GenBank/DDBJ databases">
        <authorList>
            <person name="Varghese N."/>
            <person name="Submissions S."/>
        </authorList>
    </citation>
    <scope>NUCLEOTIDE SEQUENCE [LARGE SCALE GENOMIC DNA]</scope>
    <source>
        <strain evidence="3">DSM 16537</strain>
    </source>
</reference>
<keyword evidence="1" id="KW-1133">Transmembrane helix</keyword>
<accession>A0A1W2H788</accession>
<gene>
    <name evidence="2" type="ORF">SAMN00777080_3415</name>
</gene>
<evidence type="ECO:0000313" key="3">
    <source>
        <dbReference type="Proteomes" id="UP000192333"/>
    </source>
</evidence>
<keyword evidence="1" id="KW-0472">Membrane</keyword>
<sequence>MKFEEMKKIWDAQNNEMLFGINEKTMNNLIQSNKNKGQRITNTSELLWIVVNILAGSFVLVMNLVKGNENVFMYLLAAWMLGTSFIVSASRVKRISSNKKYDRSMLGDLEHAISLAGYQIWFSILGRWNVLPVGLLVILGLWDSGRSIWVLIAVMIFFILSNYASGWEHRIYLKRKKELENLKNKLENF</sequence>
<dbReference type="EMBL" id="LT838813">
    <property type="protein sequence ID" value="SMD44781.1"/>
    <property type="molecule type" value="Genomic_DNA"/>
</dbReference>
<keyword evidence="3" id="KW-1185">Reference proteome</keyword>
<feature type="transmembrane region" description="Helical" evidence="1">
    <location>
        <begin position="46"/>
        <end position="65"/>
    </location>
</feature>
<dbReference type="Proteomes" id="UP000192333">
    <property type="component" value="Chromosome I"/>
</dbReference>
<feature type="transmembrane region" description="Helical" evidence="1">
    <location>
        <begin position="148"/>
        <end position="167"/>
    </location>
</feature>
<dbReference type="STRING" id="758820.SAMN00777080_3415"/>
<feature type="transmembrane region" description="Helical" evidence="1">
    <location>
        <begin position="71"/>
        <end position="92"/>
    </location>
</feature>
<feature type="transmembrane region" description="Helical" evidence="1">
    <location>
        <begin position="113"/>
        <end position="142"/>
    </location>
</feature>
<name>A0A1W2H788_9BACT</name>
<evidence type="ECO:0000256" key="1">
    <source>
        <dbReference type="SAM" id="Phobius"/>
    </source>
</evidence>
<organism evidence="2 3">
    <name type="scientific">Aquiflexum balticum DSM 16537</name>
    <dbReference type="NCBI Taxonomy" id="758820"/>
    <lineage>
        <taxon>Bacteria</taxon>
        <taxon>Pseudomonadati</taxon>
        <taxon>Bacteroidota</taxon>
        <taxon>Cytophagia</taxon>
        <taxon>Cytophagales</taxon>
        <taxon>Cyclobacteriaceae</taxon>
        <taxon>Aquiflexum</taxon>
    </lineage>
</organism>
<protein>
    <submittedName>
        <fullName evidence="2">Uncharacterized protein</fullName>
    </submittedName>
</protein>
<proteinExistence type="predicted"/>
<keyword evidence="1" id="KW-0812">Transmembrane</keyword>
<evidence type="ECO:0000313" key="2">
    <source>
        <dbReference type="EMBL" id="SMD44781.1"/>
    </source>
</evidence>
<dbReference type="AlphaFoldDB" id="A0A1W2H788"/>